<dbReference type="InterPro" id="IPR045087">
    <property type="entry name" value="Cu-oxidase_fam"/>
</dbReference>
<keyword evidence="6" id="KW-0479">Metal-binding</keyword>
<evidence type="ECO:0000259" key="13">
    <source>
        <dbReference type="Pfam" id="PF07732"/>
    </source>
</evidence>
<keyword evidence="12" id="KW-0472">Membrane</keyword>
<dbReference type="Pfam" id="PF07732">
    <property type="entry name" value="Cu-oxidase_3"/>
    <property type="match status" value="1"/>
</dbReference>
<evidence type="ECO:0000256" key="2">
    <source>
        <dbReference type="ARBA" id="ARBA00001935"/>
    </source>
</evidence>
<keyword evidence="10" id="KW-0325">Glycoprotein</keyword>
<feature type="domain" description="Plastocyanin-like" evidence="13">
    <location>
        <begin position="106"/>
        <end position="216"/>
    </location>
</feature>
<dbReference type="GO" id="GO:0052716">
    <property type="term" value="F:hydroquinone:oxygen oxidoreductase activity"/>
    <property type="evidence" value="ECO:0007669"/>
    <property type="project" value="UniProtKB-EC"/>
</dbReference>
<dbReference type="EMBL" id="JANPWZ010003744">
    <property type="protein sequence ID" value="KAJ3551423.1"/>
    <property type="molecule type" value="Genomic_DNA"/>
</dbReference>
<evidence type="ECO:0000256" key="11">
    <source>
        <dbReference type="ARBA" id="ARBA00023185"/>
    </source>
</evidence>
<evidence type="ECO:0000256" key="3">
    <source>
        <dbReference type="ARBA" id="ARBA00005179"/>
    </source>
</evidence>
<dbReference type="InterPro" id="IPR011707">
    <property type="entry name" value="Cu-oxidase-like_N"/>
</dbReference>
<accession>A0A9W8N320</accession>
<dbReference type="GO" id="GO:0005507">
    <property type="term" value="F:copper ion binding"/>
    <property type="evidence" value="ECO:0007669"/>
    <property type="project" value="InterPro"/>
</dbReference>
<keyword evidence="15" id="KW-1185">Reference proteome</keyword>
<dbReference type="VEuPathDB" id="FungiDB:F4678DRAFT_161401"/>
<evidence type="ECO:0000256" key="9">
    <source>
        <dbReference type="ARBA" id="ARBA00023008"/>
    </source>
</evidence>
<dbReference type="Gene3D" id="2.60.40.420">
    <property type="entry name" value="Cupredoxins - blue copper proteins"/>
    <property type="match status" value="1"/>
</dbReference>
<dbReference type="EC" id="1.10.3.2" evidence="5"/>
<keyword evidence="12" id="KW-0812">Transmembrane</keyword>
<dbReference type="FunFam" id="2.60.40.420:FF:000021">
    <property type="entry name" value="Extracellular dihydrogeodin oxidase/laccase"/>
    <property type="match status" value="1"/>
</dbReference>
<organism evidence="14 15">
    <name type="scientific">Xylaria arbuscula</name>
    <dbReference type="NCBI Taxonomy" id="114810"/>
    <lineage>
        <taxon>Eukaryota</taxon>
        <taxon>Fungi</taxon>
        <taxon>Dikarya</taxon>
        <taxon>Ascomycota</taxon>
        <taxon>Pezizomycotina</taxon>
        <taxon>Sordariomycetes</taxon>
        <taxon>Xylariomycetidae</taxon>
        <taxon>Xylariales</taxon>
        <taxon>Xylariaceae</taxon>
        <taxon>Xylaria</taxon>
    </lineage>
</organism>
<reference evidence="14" key="1">
    <citation type="submission" date="2022-07" db="EMBL/GenBank/DDBJ databases">
        <title>Genome Sequence of Xylaria arbuscula.</title>
        <authorList>
            <person name="Buettner E."/>
        </authorList>
    </citation>
    <scope>NUCLEOTIDE SEQUENCE</scope>
    <source>
        <strain evidence="14">VT107</strain>
    </source>
</reference>
<evidence type="ECO:0000256" key="6">
    <source>
        <dbReference type="ARBA" id="ARBA00022723"/>
    </source>
</evidence>
<gene>
    <name evidence="14" type="ORF">NPX13_g11365</name>
</gene>
<keyword evidence="9" id="KW-0186">Copper</keyword>
<evidence type="ECO:0000313" key="15">
    <source>
        <dbReference type="Proteomes" id="UP001148614"/>
    </source>
</evidence>
<dbReference type="SUPFAM" id="SSF49503">
    <property type="entry name" value="Cupredoxins"/>
    <property type="match status" value="1"/>
</dbReference>
<evidence type="ECO:0000313" key="14">
    <source>
        <dbReference type="EMBL" id="KAJ3551423.1"/>
    </source>
</evidence>
<keyword evidence="8" id="KW-0560">Oxidoreductase</keyword>
<keyword evidence="7" id="KW-0677">Repeat</keyword>
<comment type="caution">
    <text evidence="14">The sequence shown here is derived from an EMBL/GenBank/DDBJ whole genome shotgun (WGS) entry which is preliminary data.</text>
</comment>
<evidence type="ECO:0000256" key="1">
    <source>
        <dbReference type="ARBA" id="ARBA00000349"/>
    </source>
</evidence>
<dbReference type="PANTHER" id="PTHR11709">
    <property type="entry name" value="MULTI-COPPER OXIDASE"/>
    <property type="match status" value="1"/>
</dbReference>
<evidence type="ECO:0000256" key="12">
    <source>
        <dbReference type="SAM" id="Phobius"/>
    </source>
</evidence>
<protein>
    <recommendedName>
        <fullName evidence="5">laccase</fullName>
        <ecNumber evidence="5">1.10.3.2</ecNumber>
    </recommendedName>
</protein>
<keyword evidence="11" id="KW-0439">Lignin degradation</keyword>
<comment type="catalytic activity">
    <reaction evidence="1">
        <text>4 hydroquinone + O2 = 4 benzosemiquinone + 2 H2O</text>
        <dbReference type="Rhea" id="RHEA:11276"/>
        <dbReference type="ChEBI" id="CHEBI:15377"/>
        <dbReference type="ChEBI" id="CHEBI:15379"/>
        <dbReference type="ChEBI" id="CHEBI:17594"/>
        <dbReference type="ChEBI" id="CHEBI:17977"/>
        <dbReference type="EC" id="1.10.3.2"/>
    </reaction>
</comment>
<dbReference type="InterPro" id="IPR008972">
    <property type="entry name" value="Cupredoxin"/>
</dbReference>
<evidence type="ECO:0000256" key="5">
    <source>
        <dbReference type="ARBA" id="ARBA00012297"/>
    </source>
</evidence>
<sequence>MAWDAHTHAAFPTLYILIFTSVCALLSDAFFPGRVFLLGLLARFGQCVPSRPSALEIRGPGACFTPSNRACWSPGFDINTDYETKTPPGIVRTFNWEVTEHDQWTGPDGRVKSKVMLVNNQYPGPTLKADWGDTVVVNIKNSLKINGTGFHWHGMRQLGTNIQDGANGVTECPIPPGVSKTYKFKLTQYGTSWYHSHFSGQYGNGVFGPIVINGPASLPYDIDLGAYPINDYYLRTADDIVWDTIHIAGPPPPTSSVKTDQYVEREQLSSVDRGPRYDRDRDGSGANQLFYHELRLSRHWPAHGRDHRCLKDTGELLGQRHHAPN</sequence>
<keyword evidence="12" id="KW-1133">Transmembrane helix</keyword>
<comment type="similarity">
    <text evidence="4">Belongs to the multicopper oxidase family.</text>
</comment>
<evidence type="ECO:0000256" key="10">
    <source>
        <dbReference type="ARBA" id="ARBA00023180"/>
    </source>
</evidence>
<feature type="transmembrane region" description="Helical" evidence="12">
    <location>
        <begin position="12"/>
        <end position="31"/>
    </location>
</feature>
<proteinExistence type="inferred from homology"/>
<name>A0A9W8N320_9PEZI</name>
<evidence type="ECO:0000256" key="7">
    <source>
        <dbReference type="ARBA" id="ARBA00022737"/>
    </source>
</evidence>
<dbReference type="PANTHER" id="PTHR11709:SF87">
    <property type="entry name" value="LACCASE"/>
    <property type="match status" value="1"/>
</dbReference>
<evidence type="ECO:0000256" key="4">
    <source>
        <dbReference type="ARBA" id="ARBA00010609"/>
    </source>
</evidence>
<comment type="cofactor">
    <cofactor evidence="2">
        <name>Cu cation</name>
        <dbReference type="ChEBI" id="CHEBI:23378"/>
    </cofactor>
</comment>
<dbReference type="GO" id="GO:0046274">
    <property type="term" value="P:lignin catabolic process"/>
    <property type="evidence" value="ECO:0007669"/>
    <property type="project" value="UniProtKB-KW"/>
</dbReference>
<dbReference type="AlphaFoldDB" id="A0A9W8N320"/>
<evidence type="ECO:0000256" key="8">
    <source>
        <dbReference type="ARBA" id="ARBA00023002"/>
    </source>
</evidence>
<comment type="pathway">
    <text evidence="3">Secondary metabolite biosynthesis.</text>
</comment>
<dbReference type="Proteomes" id="UP001148614">
    <property type="component" value="Unassembled WGS sequence"/>
</dbReference>
<dbReference type="CDD" id="cd13854">
    <property type="entry name" value="CuRO_1_MaLCC_like"/>
    <property type="match status" value="1"/>
</dbReference>